<keyword evidence="4 11" id="KW-0547">Nucleotide-binding</keyword>
<dbReference type="InterPro" id="IPR041222">
    <property type="entry name" value="PriA_3primeBD"/>
</dbReference>
<keyword evidence="3 11" id="KW-0479">Metal-binding</keyword>
<dbReference type="InterPro" id="IPR041236">
    <property type="entry name" value="PriA_C"/>
</dbReference>
<feature type="binding site" evidence="11">
    <location>
        <position position="459"/>
    </location>
    <ligand>
        <name>Zn(2+)</name>
        <dbReference type="ChEBI" id="CHEBI:29105"/>
        <label>2</label>
    </ligand>
</feature>
<evidence type="ECO:0000256" key="6">
    <source>
        <dbReference type="ARBA" id="ARBA00022806"/>
    </source>
</evidence>
<dbReference type="Pfam" id="PF00271">
    <property type="entry name" value="Helicase_C"/>
    <property type="match status" value="1"/>
</dbReference>
<evidence type="ECO:0000313" key="14">
    <source>
        <dbReference type="Proteomes" id="UP000597877"/>
    </source>
</evidence>
<dbReference type="PANTHER" id="PTHR30580">
    <property type="entry name" value="PRIMOSOMAL PROTEIN N"/>
    <property type="match status" value="1"/>
</dbReference>
<dbReference type="InterPro" id="IPR027417">
    <property type="entry name" value="P-loop_NTPase"/>
</dbReference>
<evidence type="ECO:0000259" key="12">
    <source>
        <dbReference type="PROSITE" id="PS51192"/>
    </source>
</evidence>
<keyword evidence="14" id="KW-1185">Reference proteome</keyword>
<dbReference type="CDD" id="cd18804">
    <property type="entry name" value="SF2_C_priA"/>
    <property type="match status" value="1"/>
</dbReference>
<comment type="catalytic activity">
    <reaction evidence="11">
        <text>ATP + H2O = ADP + phosphate + H(+)</text>
        <dbReference type="Rhea" id="RHEA:13065"/>
        <dbReference type="ChEBI" id="CHEBI:15377"/>
        <dbReference type="ChEBI" id="CHEBI:15378"/>
        <dbReference type="ChEBI" id="CHEBI:30616"/>
        <dbReference type="ChEBI" id="CHEBI:43474"/>
        <dbReference type="ChEBI" id="CHEBI:456216"/>
        <dbReference type="EC" id="5.6.2.4"/>
    </reaction>
</comment>
<dbReference type="SUPFAM" id="SSF52540">
    <property type="entry name" value="P-loop containing nucleoside triphosphate hydrolases"/>
    <property type="match status" value="1"/>
</dbReference>
<dbReference type="InterPro" id="IPR011545">
    <property type="entry name" value="DEAD/DEAH_box_helicase_dom"/>
</dbReference>
<dbReference type="InterPro" id="IPR042115">
    <property type="entry name" value="PriA_3primeBD_sf"/>
</dbReference>
<dbReference type="EC" id="5.6.2.4" evidence="11"/>
<keyword evidence="2 11" id="KW-0235">DNA replication</keyword>
<reference evidence="13 14" key="1">
    <citation type="submission" date="2020-08" db="EMBL/GenBank/DDBJ databases">
        <title>Genome public.</title>
        <authorList>
            <person name="Liu C."/>
            <person name="Sun Q."/>
        </authorList>
    </citation>
    <scope>NUCLEOTIDE SEQUENCE [LARGE SCALE GENOMIC DNA]</scope>
    <source>
        <strain evidence="13 14">BX4</strain>
    </source>
</reference>
<evidence type="ECO:0000256" key="10">
    <source>
        <dbReference type="ARBA" id="ARBA00023235"/>
    </source>
</evidence>
<dbReference type="InterPro" id="IPR001650">
    <property type="entry name" value="Helicase_C-like"/>
</dbReference>
<dbReference type="InterPro" id="IPR005259">
    <property type="entry name" value="PriA"/>
</dbReference>
<evidence type="ECO:0000256" key="8">
    <source>
        <dbReference type="ARBA" id="ARBA00022840"/>
    </source>
</evidence>
<comment type="cofactor">
    <cofactor evidence="11">
        <name>Zn(2+)</name>
        <dbReference type="ChEBI" id="CHEBI:29105"/>
    </cofactor>
    <text evidence="11">Binds 2 zinc ions per subunit.</text>
</comment>
<dbReference type="CDD" id="cd17929">
    <property type="entry name" value="DEXHc_priA"/>
    <property type="match status" value="1"/>
</dbReference>
<feature type="binding site" evidence="11">
    <location>
        <position position="489"/>
    </location>
    <ligand>
        <name>Zn(2+)</name>
        <dbReference type="ChEBI" id="CHEBI:29105"/>
        <label>1</label>
    </ligand>
</feature>
<dbReference type="InterPro" id="IPR040498">
    <property type="entry name" value="PriA_CRR"/>
</dbReference>
<feature type="binding site" evidence="11">
    <location>
        <position position="492"/>
    </location>
    <ligand>
        <name>Zn(2+)</name>
        <dbReference type="ChEBI" id="CHEBI:29105"/>
        <label>1</label>
    </ligand>
</feature>
<dbReference type="SMART" id="SM00487">
    <property type="entry name" value="DEXDc"/>
    <property type="match status" value="1"/>
</dbReference>
<evidence type="ECO:0000256" key="11">
    <source>
        <dbReference type="HAMAP-Rule" id="MF_00983"/>
    </source>
</evidence>
<dbReference type="Pfam" id="PF00270">
    <property type="entry name" value="DEAD"/>
    <property type="match status" value="1"/>
</dbReference>
<evidence type="ECO:0000256" key="2">
    <source>
        <dbReference type="ARBA" id="ARBA00022705"/>
    </source>
</evidence>
<dbReference type="Pfam" id="PF18074">
    <property type="entry name" value="PriA_C"/>
    <property type="match status" value="1"/>
</dbReference>
<feature type="binding site" evidence="11">
    <location>
        <position position="479"/>
    </location>
    <ligand>
        <name>Zn(2+)</name>
        <dbReference type="ChEBI" id="CHEBI:29105"/>
        <label>2</label>
    </ligand>
</feature>
<comment type="catalytic activity">
    <reaction evidence="11">
        <text>Couples ATP hydrolysis with the unwinding of duplex DNA by translocating in the 3'-5' direction.</text>
        <dbReference type="EC" id="5.6.2.4"/>
    </reaction>
</comment>
<evidence type="ECO:0000256" key="9">
    <source>
        <dbReference type="ARBA" id="ARBA00023125"/>
    </source>
</evidence>
<keyword evidence="6 11" id="KW-0347">Helicase</keyword>
<comment type="similarity">
    <text evidence="11">Belongs to the helicase family. PriA subfamily.</text>
</comment>
<keyword evidence="7 11" id="KW-0862">Zinc</keyword>
<organism evidence="13 14">
    <name type="scientific">Eubacterium segne</name>
    <dbReference type="NCBI Taxonomy" id="2763045"/>
    <lineage>
        <taxon>Bacteria</taxon>
        <taxon>Bacillati</taxon>
        <taxon>Bacillota</taxon>
        <taxon>Clostridia</taxon>
        <taxon>Eubacteriales</taxon>
        <taxon>Eubacteriaceae</taxon>
        <taxon>Eubacterium</taxon>
    </lineage>
</organism>
<evidence type="ECO:0000256" key="4">
    <source>
        <dbReference type="ARBA" id="ARBA00022741"/>
    </source>
</evidence>
<dbReference type="HAMAP" id="MF_00983">
    <property type="entry name" value="PriA"/>
    <property type="match status" value="1"/>
</dbReference>
<dbReference type="Pfam" id="PF18319">
    <property type="entry name" value="Zn_ribbon_PriA"/>
    <property type="match status" value="1"/>
</dbReference>
<keyword evidence="5 11" id="KW-0378">Hydrolase</keyword>
<dbReference type="Pfam" id="PF17764">
    <property type="entry name" value="PriA_3primeBD"/>
    <property type="match status" value="1"/>
</dbReference>
<dbReference type="PROSITE" id="PS51192">
    <property type="entry name" value="HELICASE_ATP_BIND_1"/>
    <property type="match status" value="1"/>
</dbReference>
<protein>
    <recommendedName>
        <fullName evidence="11">Replication restart protein PriA</fullName>
    </recommendedName>
    <alternativeName>
        <fullName evidence="11">ATP-dependent DNA helicase PriA</fullName>
        <ecNumber evidence="11">5.6.2.4</ecNumber>
    </alternativeName>
    <alternativeName>
        <fullName evidence="11">DNA 3'-5' helicase PriA</fullName>
    </alternativeName>
</protein>
<dbReference type="NCBIfam" id="TIGR00595">
    <property type="entry name" value="priA"/>
    <property type="match status" value="1"/>
</dbReference>
<comment type="subunit">
    <text evidence="11">Component of the replication restart primosome.</text>
</comment>
<keyword evidence="1 11" id="KW-0639">Primosome</keyword>
<comment type="caution">
    <text evidence="13">The sequence shown here is derived from an EMBL/GenBank/DDBJ whole genome shotgun (WGS) entry which is preliminary data.</text>
</comment>
<name>A0ABR7EZZ9_9FIRM</name>
<dbReference type="PANTHER" id="PTHR30580:SF0">
    <property type="entry name" value="PRIMOSOMAL PROTEIN N"/>
    <property type="match status" value="1"/>
</dbReference>
<dbReference type="Gene3D" id="3.40.1440.60">
    <property type="entry name" value="PriA, 3(prime) DNA-binding domain"/>
    <property type="match status" value="1"/>
</dbReference>
<comment type="function">
    <text evidence="11">Initiates the restart of stalled replication forks, which reloads the replicative helicase on sites other than the origin of replication. Recognizes and binds to abandoned replication forks and remodels them to uncover a helicase loading site. Promotes assembly of the primosome at these replication forks.</text>
</comment>
<feature type="domain" description="Helicase ATP-binding" evidence="12">
    <location>
        <begin position="223"/>
        <end position="389"/>
    </location>
</feature>
<keyword evidence="8 11" id="KW-0067">ATP-binding</keyword>
<feature type="binding site" evidence="11">
    <location>
        <position position="462"/>
    </location>
    <ligand>
        <name>Zn(2+)</name>
        <dbReference type="ChEBI" id="CHEBI:29105"/>
        <label>2</label>
    </ligand>
</feature>
<dbReference type="SMART" id="SM00490">
    <property type="entry name" value="HELICc"/>
    <property type="match status" value="1"/>
</dbReference>
<feature type="binding site" evidence="11">
    <location>
        <position position="453"/>
    </location>
    <ligand>
        <name>Zn(2+)</name>
        <dbReference type="ChEBI" id="CHEBI:29105"/>
        <label>1</label>
    </ligand>
</feature>
<dbReference type="Gene3D" id="3.40.50.300">
    <property type="entry name" value="P-loop containing nucleotide triphosphate hydrolases"/>
    <property type="match status" value="2"/>
</dbReference>
<evidence type="ECO:0000256" key="1">
    <source>
        <dbReference type="ARBA" id="ARBA00022515"/>
    </source>
</evidence>
<proteinExistence type="inferred from homology"/>
<feature type="binding site" evidence="11">
    <location>
        <position position="476"/>
    </location>
    <ligand>
        <name>Zn(2+)</name>
        <dbReference type="ChEBI" id="CHEBI:29105"/>
        <label>2</label>
    </ligand>
</feature>
<accession>A0ABR7EZZ9</accession>
<keyword evidence="10 11" id="KW-0413">Isomerase</keyword>
<evidence type="ECO:0000256" key="7">
    <source>
        <dbReference type="ARBA" id="ARBA00022833"/>
    </source>
</evidence>
<evidence type="ECO:0000256" key="5">
    <source>
        <dbReference type="ARBA" id="ARBA00022801"/>
    </source>
</evidence>
<evidence type="ECO:0000313" key="13">
    <source>
        <dbReference type="EMBL" id="MBC5666916.1"/>
    </source>
</evidence>
<dbReference type="EMBL" id="JACOOZ010000002">
    <property type="protein sequence ID" value="MBC5666916.1"/>
    <property type="molecule type" value="Genomic_DNA"/>
</dbReference>
<keyword evidence="9 11" id="KW-0238">DNA-binding</keyword>
<sequence length="743" mass="83953">MKFANIIIDISHEKLDHPFGYIIPEELENRIFAGTGVMIPFGRGNRQIKGYVIEVTDKPSFDVSKMKKISSVIEGAVEVESMLIKLAWWIKENYGSTMNQALKTVIPVKNKVRAKENKTIVLNMTKDEALEKIEQYTKKHATARIRLLKELIDNDNISRRLVTDKLNISDSTIKSMEIQGDIVVNADIDYRNPVTVTSQPEYDIVLNNEQRCVAEEIKKNMNFKPSKFPNVHLIHGITGSGKTEVYMDLIDYTIKNGKSAIVLIPEIALTYQTVMRFTRRFKEKVSIVNSRMSAGEKYDQFERAKKGEISIMIGPRSALFTPFKNLGLIVIDEEHESAYKSESVPKYHAIEVAQKRGVDTGAAIVLGSATPSLESYYRAKKGIYKFHKLTSREKGNLPTVSIVDLREELKNDNKSIFSVKLSELIKDRLQKKQQTMLFINRRGYAGFVSCRDCGEAIKCPHCDVTLKLHTNRKLVCHYCGHTEMMPGLCPGCGSKNIGGFGIGTQQIELAVKKMFPTAKVLRMDADTTSKKGSHDRILSAFANHEADILVGTQMIVKGHDFPNVTLVGVLAADMSLYASDYRAAERTFQLLCQAAGRAGRGVSLGDVVIQTYSPDNYSIKAASHQDYEEFYQEEIAYRKLMSYPPVANMISVFLQGKDQKELNIATEYITEIIKKKRDEHYNKLMIIGPAKPPVSKVNDVHRRIIYLKGITRKELIDLKDSLEDVINCSQNFKNINVQFDFKV</sequence>
<evidence type="ECO:0000256" key="3">
    <source>
        <dbReference type="ARBA" id="ARBA00022723"/>
    </source>
</evidence>
<dbReference type="InterPro" id="IPR014001">
    <property type="entry name" value="Helicase_ATP-bd"/>
</dbReference>
<gene>
    <name evidence="11 13" type="primary">priA</name>
    <name evidence="13" type="ORF">H8S00_02770</name>
</gene>
<dbReference type="Proteomes" id="UP000597877">
    <property type="component" value="Unassembled WGS sequence"/>
</dbReference>
<feature type="binding site" evidence="11">
    <location>
        <position position="450"/>
    </location>
    <ligand>
        <name>Zn(2+)</name>
        <dbReference type="ChEBI" id="CHEBI:29105"/>
        <label>1</label>
    </ligand>
</feature>
<dbReference type="RefSeq" id="WP_186839949.1">
    <property type="nucleotide sequence ID" value="NZ_JACOOZ010000002.1"/>
</dbReference>